<comment type="caution">
    <text evidence="2">The sequence shown here is derived from an EMBL/GenBank/DDBJ whole genome shotgun (WGS) entry which is preliminary data.</text>
</comment>
<evidence type="ECO:0000313" key="2">
    <source>
        <dbReference type="EMBL" id="MVL46722.1"/>
    </source>
</evidence>
<dbReference type="GO" id="GO:0016747">
    <property type="term" value="F:acyltransferase activity, transferring groups other than amino-acyl groups"/>
    <property type="evidence" value="ECO:0007669"/>
    <property type="project" value="InterPro"/>
</dbReference>
<dbReference type="Proteomes" id="UP000434412">
    <property type="component" value="Unassembled WGS sequence"/>
</dbReference>
<dbReference type="InterPro" id="IPR000182">
    <property type="entry name" value="GNAT_dom"/>
</dbReference>
<dbReference type="PROSITE" id="PS51186">
    <property type="entry name" value="GNAT"/>
    <property type="match status" value="1"/>
</dbReference>
<dbReference type="AlphaFoldDB" id="A0A6B0CPI1"/>
<dbReference type="Gene3D" id="3.40.630.30">
    <property type="match status" value="1"/>
</dbReference>
<dbReference type="PANTHER" id="PTHR43328:SF1">
    <property type="entry name" value="N-ACETYLTRANSFERASE DOMAIN-CONTAINING PROTEIN"/>
    <property type="match status" value="1"/>
</dbReference>
<organism evidence="2 3">
    <name type="scientific">Staphylococcus aureus</name>
    <dbReference type="NCBI Taxonomy" id="1280"/>
    <lineage>
        <taxon>Bacteria</taxon>
        <taxon>Bacillati</taxon>
        <taxon>Bacillota</taxon>
        <taxon>Bacilli</taxon>
        <taxon>Bacillales</taxon>
        <taxon>Staphylococcaceae</taxon>
        <taxon>Staphylococcus</taxon>
    </lineage>
</organism>
<feature type="non-terminal residue" evidence="2">
    <location>
        <position position="111"/>
    </location>
</feature>
<accession>A0A6B0CPI1</accession>
<dbReference type="InterPro" id="IPR016181">
    <property type="entry name" value="Acyl_CoA_acyltransferase"/>
</dbReference>
<evidence type="ECO:0000313" key="3">
    <source>
        <dbReference type="Proteomes" id="UP000434412"/>
    </source>
</evidence>
<dbReference type="CDD" id="cd04301">
    <property type="entry name" value="NAT_SF"/>
    <property type="match status" value="1"/>
</dbReference>
<feature type="domain" description="N-acetyltransferase" evidence="1">
    <location>
        <begin position="10"/>
        <end position="111"/>
    </location>
</feature>
<reference evidence="2 3" key="1">
    <citation type="submission" date="2019-11" db="EMBL/GenBank/DDBJ databases">
        <title>Implementation of targeted gown and glove precautions to prevent Staphylococcus aureus acquisition in community-based nursing homes.</title>
        <authorList>
            <person name="Stine O.C."/>
        </authorList>
    </citation>
    <scope>NUCLEOTIDE SEQUENCE [LARGE SCALE GENOMIC DNA]</scope>
    <source>
        <strain evidence="2 3">S_2023.LVRQ.AN</strain>
    </source>
</reference>
<name>A0A6B0CPI1_STAAU</name>
<dbReference type="EMBL" id="WPVZ01000792">
    <property type="protein sequence ID" value="MVL46722.1"/>
    <property type="molecule type" value="Genomic_DNA"/>
</dbReference>
<keyword evidence="2" id="KW-0808">Transferase</keyword>
<gene>
    <name evidence="2" type="ORF">GO941_14760</name>
</gene>
<dbReference type="PANTHER" id="PTHR43328">
    <property type="entry name" value="ACETYLTRANSFERASE-RELATED"/>
    <property type="match status" value="1"/>
</dbReference>
<protein>
    <submittedName>
        <fullName evidence="2">GNAT family N-acetyltransferase</fullName>
    </submittedName>
</protein>
<sequence length="111" mass="12881">MVKELCFEGITLKAFDEQYRSAINDFDLNERQQIYSSLPKEVIDDAINDADRIANVAINDKNEVVGFFVLHRYYQHEGYDTPENVVYIRSLSINEKYQGFGYGTKIMMSLP</sequence>
<dbReference type="Pfam" id="PF00583">
    <property type="entry name" value="Acetyltransf_1"/>
    <property type="match status" value="1"/>
</dbReference>
<dbReference type="SUPFAM" id="SSF55729">
    <property type="entry name" value="Acyl-CoA N-acyltransferases (Nat)"/>
    <property type="match status" value="1"/>
</dbReference>
<evidence type="ECO:0000259" key="1">
    <source>
        <dbReference type="PROSITE" id="PS51186"/>
    </source>
</evidence>
<proteinExistence type="predicted"/>